<evidence type="ECO:0000256" key="8">
    <source>
        <dbReference type="ARBA" id="ARBA00022884"/>
    </source>
</evidence>
<dbReference type="GO" id="GO:0050660">
    <property type="term" value="F:flavin adenine dinucleotide binding"/>
    <property type="evidence" value="ECO:0007669"/>
    <property type="project" value="InterPro"/>
</dbReference>
<evidence type="ECO:0000256" key="13">
    <source>
        <dbReference type="PIRSR" id="PIRSR006621-1"/>
    </source>
</evidence>
<dbReference type="Pfam" id="PF01207">
    <property type="entry name" value="Dus"/>
    <property type="match status" value="1"/>
</dbReference>
<dbReference type="PANTHER" id="PTHR45846">
    <property type="entry name" value="TRNA-DIHYDROURIDINE(47) SYNTHASE [NAD(P)(+)]-LIKE"/>
    <property type="match status" value="1"/>
</dbReference>
<evidence type="ECO:0000256" key="4">
    <source>
        <dbReference type="ARBA" id="ARBA00022630"/>
    </source>
</evidence>
<comment type="catalytic activity">
    <reaction evidence="10">
        <text>a 5,6-dihydrouridine in tRNA + NADP(+) = a uridine in tRNA + NADPH + H(+)</text>
        <dbReference type="Rhea" id="RHEA:23624"/>
        <dbReference type="Rhea" id="RHEA-COMP:13339"/>
        <dbReference type="Rhea" id="RHEA-COMP:13887"/>
        <dbReference type="ChEBI" id="CHEBI:15378"/>
        <dbReference type="ChEBI" id="CHEBI:57783"/>
        <dbReference type="ChEBI" id="CHEBI:58349"/>
        <dbReference type="ChEBI" id="CHEBI:65315"/>
        <dbReference type="ChEBI" id="CHEBI:74443"/>
    </reaction>
</comment>
<keyword evidence="4 12" id="KW-0285">Flavoprotein</keyword>
<reference evidence="16" key="1">
    <citation type="journal article" date="2021" name="PeerJ">
        <title>Extensive microbial diversity within the chicken gut microbiome revealed by metagenomics and culture.</title>
        <authorList>
            <person name="Gilroy R."/>
            <person name="Ravi A."/>
            <person name="Getino M."/>
            <person name="Pursley I."/>
            <person name="Horton D.L."/>
            <person name="Alikhan N.F."/>
            <person name="Baker D."/>
            <person name="Gharbi K."/>
            <person name="Hall N."/>
            <person name="Watson M."/>
            <person name="Adriaenssens E.M."/>
            <person name="Foster-Nyarko E."/>
            <person name="Jarju S."/>
            <person name="Secka A."/>
            <person name="Antonio M."/>
            <person name="Oren A."/>
            <person name="Chaudhuri R.R."/>
            <person name="La Ragione R."/>
            <person name="Hildebrand F."/>
            <person name="Pallen M.J."/>
        </authorList>
    </citation>
    <scope>NUCLEOTIDE SEQUENCE</scope>
    <source>
        <strain evidence="16">Gambia16-930</strain>
    </source>
</reference>
<feature type="binding site" evidence="14">
    <location>
        <position position="123"/>
    </location>
    <ligand>
        <name>FMN</name>
        <dbReference type="ChEBI" id="CHEBI:58210"/>
    </ligand>
</feature>
<keyword evidence="7" id="KW-0521">NADP</keyword>
<evidence type="ECO:0000256" key="5">
    <source>
        <dbReference type="ARBA" id="ARBA00022643"/>
    </source>
</evidence>
<name>A0A9D1UHU6_9BACT</name>
<dbReference type="GO" id="GO:0000049">
    <property type="term" value="F:tRNA binding"/>
    <property type="evidence" value="ECO:0007669"/>
    <property type="project" value="UniProtKB-KW"/>
</dbReference>
<evidence type="ECO:0000256" key="6">
    <source>
        <dbReference type="ARBA" id="ARBA00022694"/>
    </source>
</evidence>
<dbReference type="PIRSF" id="PIRSF006621">
    <property type="entry name" value="Dus"/>
    <property type="match status" value="1"/>
</dbReference>
<dbReference type="InterPro" id="IPR035587">
    <property type="entry name" value="DUS-like_FMN-bd"/>
</dbReference>
<keyword evidence="8" id="KW-0694">RNA-binding</keyword>
<evidence type="ECO:0000313" key="17">
    <source>
        <dbReference type="Proteomes" id="UP000824267"/>
    </source>
</evidence>
<dbReference type="InterPro" id="IPR013785">
    <property type="entry name" value="Aldolase_TIM"/>
</dbReference>
<dbReference type="PROSITE" id="PS01136">
    <property type="entry name" value="UPF0034"/>
    <property type="match status" value="1"/>
</dbReference>
<dbReference type="Gene3D" id="3.20.20.70">
    <property type="entry name" value="Aldolase class I"/>
    <property type="match status" value="1"/>
</dbReference>
<dbReference type="EC" id="1.3.1.-" evidence="12"/>
<dbReference type="GO" id="GO:0017150">
    <property type="term" value="F:tRNA dihydrouridine synthase activity"/>
    <property type="evidence" value="ECO:0007669"/>
    <property type="project" value="InterPro"/>
</dbReference>
<dbReference type="CDD" id="cd02801">
    <property type="entry name" value="DUS_like_FMN"/>
    <property type="match status" value="1"/>
</dbReference>
<feature type="binding site" evidence="14">
    <location>
        <position position="153"/>
    </location>
    <ligand>
        <name>FMN</name>
        <dbReference type="ChEBI" id="CHEBI:58210"/>
    </ligand>
</feature>
<proteinExistence type="inferred from homology"/>
<evidence type="ECO:0000256" key="3">
    <source>
        <dbReference type="ARBA" id="ARBA00022555"/>
    </source>
</evidence>
<reference evidence="16" key="2">
    <citation type="submission" date="2021-04" db="EMBL/GenBank/DDBJ databases">
        <authorList>
            <person name="Gilroy R."/>
        </authorList>
    </citation>
    <scope>NUCLEOTIDE SEQUENCE</scope>
    <source>
        <strain evidence="16">Gambia16-930</strain>
    </source>
</reference>
<keyword evidence="5 12" id="KW-0288">FMN</keyword>
<evidence type="ECO:0000256" key="7">
    <source>
        <dbReference type="ARBA" id="ARBA00022857"/>
    </source>
</evidence>
<dbReference type="InterPro" id="IPR024036">
    <property type="entry name" value="tRNA-dHydroUridine_Synthase_C"/>
</dbReference>
<comment type="similarity">
    <text evidence="12">Belongs to the dus family.</text>
</comment>
<keyword evidence="14" id="KW-0547">Nucleotide-binding</keyword>
<dbReference type="InterPro" id="IPR001269">
    <property type="entry name" value="DUS_fam"/>
</dbReference>
<comment type="catalytic activity">
    <reaction evidence="11">
        <text>a 5,6-dihydrouridine in tRNA + NAD(+) = a uridine in tRNA + NADH + H(+)</text>
        <dbReference type="Rhea" id="RHEA:54452"/>
        <dbReference type="Rhea" id="RHEA-COMP:13339"/>
        <dbReference type="Rhea" id="RHEA-COMP:13887"/>
        <dbReference type="ChEBI" id="CHEBI:15378"/>
        <dbReference type="ChEBI" id="CHEBI:57540"/>
        <dbReference type="ChEBI" id="CHEBI:57945"/>
        <dbReference type="ChEBI" id="CHEBI:65315"/>
        <dbReference type="ChEBI" id="CHEBI:74443"/>
    </reaction>
</comment>
<accession>A0A9D1UHU6</accession>
<feature type="active site" description="Proton donor" evidence="13">
    <location>
        <position position="84"/>
    </location>
</feature>
<dbReference type="Proteomes" id="UP000824267">
    <property type="component" value="Unassembled WGS sequence"/>
</dbReference>
<dbReference type="SUPFAM" id="SSF51395">
    <property type="entry name" value="FMN-linked oxidoreductases"/>
    <property type="match status" value="1"/>
</dbReference>
<dbReference type="Gene3D" id="1.10.1200.80">
    <property type="entry name" value="Putative flavin oxidoreducatase, domain 2"/>
    <property type="match status" value="1"/>
</dbReference>
<comment type="function">
    <text evidence="2 12">Catalyzes the synthesis of 5,6-dihydrouridine (D), a modified base found in the D-loop of most tRNAs, via the reduction of the C5-C6 double bond in target uridines.</text>
</comment>
<comment type="caution">
    <text evidence="16">The sequence shown here is derived from an EMBL/GenBank/DDBJ whole genome shotgun (WGS) entry which is preliminary data.</text>
</comment>
<dbReference type="AlphaFoldDB" id="A0A9D1UHU6"/>
<feature type="binding site" evidence="14">
    <location>
        <position position="54"/>
    </location>
    <ligand>
        <name>FMN</name>
        <dbReference type="ChEBI" id="CHEBI:58210"/>
    </ligand>
</feature>
<evidence type="ECO:0000256" key="10">
    <source>
        <dbReference type="ARBA" id="ARBA00048205"/>
    </source>
</evidence>
<evidence type="ECO:0000256" key="14">
    <source>
        <dbReference type="PIRSR" id="PIRSR006621-2"/>
    </source>
</evidence>
<feature type="binding site" evidence="14">
    <location>
        <begin position="210"/>
        <end position="211"/>
    </location>
    <ligand>
        <name>FMN</name>
        <dbReference type="ChEBI" id="CHEBI:58210"/>
    </ligand>
</feature>
<evidence type="ECO:0000313" key="16">
    <source>
        <dbReference type="EMBL" id="HIW87928.1"/>
    </source>
</evidence>
<comment type="cofactor">
    <cofactor evidence="1 12 14">
        <name>FMN</name>
        <dbReference type="ChEBI" id="CHEBI:58210"/>
    </cofactor>
</comment>
<evidence type="ECO:0000256" key="1">
    <source>
        <dbReference type="ARBA" id="ARBA00001917"/>
    </source>
</evidence>
<dbReference type="EMBL" id="DXGG01000208">
    <property type="protein sequence ID" value="HIW87928.1"/>
    <property type="molecule type" value="Genomic_DNA"/>
</dbReference>
<dbReference type="InterPro" id="IPR018517">
    <property type="entry name" value="tRNA_hU_synthase_CS"/>
</dbReference>
<evidence type="ECO:0000256" key="2">
    <source>
        <dbReference type="ARBA" id="ARBA00002790"/>
    </source>
</evidence>
<evidence type="ECO:0000256" key="11">
    <source>
        <dbReference type="ARBA" id="ARBA00048802"/>
    </source>
</evidence>
<keyword evidence="3" id="KW-0820">tRNA-binding</keyword>
<organism evidence="16 17">
    <name type="scientific">Candidatus Onthomorpha intestinigallinarum</name>
    <dbReference type="NCBI Taxonomy" id="2840880"/>
    <lineage>
        <taxon>Bacteria</taxon>
        <taxon>Pseudomonadati</taxon>
        <taxon>Bacteroidota</taxon>
        <taxon>Bacteroidia</taxon>
        <taxon>Bacteroidales</taxon>
        <taxon>Candidatus Onthomorpha</taxon>
    </lineage>
</organism>
<keyword evidence="6 12" id="KW-0819">tRNA processing</keyword>
<evidence type="ECO:0000259" key="15">
    <source>
        <dbReference type="Pfam" id="PF01207"/>
    </source>
</evidence>
<gene>
    <name evidence="16" type="ORF">IAC47_06615</name>
</gene>
<evidence type="ECO:0000256" key="12">
    <source>
        <dbReference type="PIRNR" id="PIRNR006621"/>
    </source>
</evidence>
<dbReference type="PANTHER" id="PTHR45846:SF1">
    <property type="entry name" value="TRNA-DIHYDROURIDINE(47) SYNTHASE [NAD(P)(+)]-LIKE"/>
    <property type="match status" value="1"/>
</dbReference>
<sequence length="308" mass="34757">MEAVTNPPFRKICKRYGADVLISEFISSEALVRKIDSSCRKMCFGEEEHPIGIQIFGNTESSLREAAEYAAGTGCDFIDINWGCPVRKIAGKGCGSGILNDIPKMVALTKSVVDTVSLPVTVKTRLGYSDEDKPIVDVAERLQDVGIEAISIHGRTRSQMYKGKADWTLIKEVKDNPRMKIMVFGNGDIDSAEKLVEYKKRYNVDGILIGRAAMGNPFIFRQCKQLLRGEEKTDATIRERVAVCREHIAGLKSYRGDRYALLEMRKFYGGYFFGLGNFKPYRIRLVTADSYEQVEEILSDIEEHYFED</sequence>
<feature type="domain" description="DUS-like FMN-binding" evidence="15">
    <location>
        <begin position="1"/>
        <end position="284"/>
    </location>
</feature>
<protein>
    <recommendedName>
        <fullName evidence="12">tRNA-dihydrouridine synthase</fullName>
        <ecNumber evidence="12">1.3.1.-</ecNumber>
    </recommendedName>
</protein>
<evidence type="ECO:0000256" key="9">
    <source>
        <dbReference type="ARBA" id="ARBA00023002"/>
    </source>
</evidence>
<keyword evidence="9 12" id="KW-0560">Oxidoreductase</keyword>